<reference evidence="2 3" key="1">
    <citation type="journal article" date="2023" name="Mol. Biol. Evol.">
        <title>Genomics of Secondarily Temperate Adaptation in the Only Non-Antarctic Icefish.</title>
        <authorList>
            <person name="Rivera-Colon A.G."/>
            <person name="Rayamajhi N."/>
            <person name="Minhas B.F."/>
            <person name="Madrigal G."/>
            <person name="Bilyk K.T."/>
            <person name="Yoon V."/>
            <person name="Hune M."/>
            <person name="Gregory S."/>
            <person name="Cheng C.H.C."/>
            <person name="Catchen J.M."/>
        </authorList>
    </citation>
    <scope>NUCLEOTIDE SEQUENCE [LARGE SCALE GENOMIC DNA]</scope>
    <source>
        <tissue evidence="2">White muscle</tissue>
    </source>
</reference>
<organism evidence="2 3">
    <name type="scientific">Champsocephalus gunnari</name>
    <name type="common">Mackerel icefish</name>
    <dbReference type="NCBI Taxonomy" id="52237"/>
    <lineage>
        <taxon>Eukaryota</taxon>
        <taxon>Metazoa</taxon>
        <taxon>Chordata</taxon>
        <taxon>Craniata</taxon>
        <taxon>Vertebrata</taxon>
        <taxon>Euteleostomi</taxon>
        <taxon>Actinopterygii</taxon>
        <taxon>Neopterygii</taxon>
        <taxon>Teleostei</taxon>
        <taxon>Neoteleostei</taxon>
        <taxon>Acanthomorphata</taxon>
        <taxon>Eupercaria</taxon>
        <taxon>Perciformes</taxon>
        <taxon>Notothenioidei</taxon>
        <taxon>Channichthyidae</taxon>
        <taxon>Champsocephalus</taxon>
    </lineage>
</organism>
<accession>A0AAN8DGN4</accession>
<keyword evidence="3" id="KW-1185">Reference proteome</keyword>
<dbReference type="EMBL" id="JAURVH010001522">
    <property type="protein sequence ID" value="KAK5922857.1"/>
    <property type="molecule type" value="Genomic_DNA"/>
</dbReference>
<evidence type="ECO:0000256" key="1">
    <source>
        <dbReference type="SAM" id="MobiDB-lite"/>
    </source>
</evidence>
<evidence type="ECO:0000313" key="2">
    <source>
        <dbReference type="EMBL" id="KAK5922857.1"/>
    </source>
</evidence>
<comment type="caution">
    <text evidence="2">The sequence shown here is derived from an EMBL/GenBank/DDBJ whole genome shotgun (WGS) entry which is preliminary data.</text>
</comment>
<proteinExistence type="predicted"/>
<evidence type="ECO:0000313" key="3">
    <source>
        <dbReference type="Proteomes" id="UP001331515"/>
    </source>
</evidence>
<dbReference type="Proteomes" id="UP001331515">
    <property type="component" value="Unassembled WGS sequence"/>
</dbReference>
<dbReference type="AlphaFoldDB" id="A0AAN8DGN4"/>
<feature type="compositionally biased region" description="Polar residues" evidence="1">
    <location>
        <begin position="83"/>
        <end position="93"/>
    </location>
</feature>
<name>A0AAN8DGN4_CHAGU</name>
<feature type="region of interest" description="Disordered" evidence="1">
    <location>
        <begin position="65"/>
        <end position="93"/>
    </location>
</feature>
<sequence length="93" mass="10096">MSLCKHSGEAQQSWSFSHIVFLLTQHSLTVERKRIVPQQKHYLLPRPAKVEISIANMNFAHKALGGIPSSSAKPPPAGDKDTALQSSAGPLHS</sequence>
<protein>
    <submittedName>
        <fullName evidence="2">Uncharacterized protein</fullName>
    </submittedName>
</protein>
<gene>
    <name evidence="2" type="ORF">CgunFtcFv8_020086</name>
</gene>